<dbReference type="GO" id="GO:0015630">
    <property type="term" value="C:microtubule cytoskeleton"/>
    <property type="evidence" value="ECO:0007669"/>
    <property type="project" value="UniProtKB-ARBA"/>
</dbReference>
<evidence type="ECO:0000256" key="3">
    <source>
        <dbReference type="ARBA" id="ARBA00022840"/>
    </source>
</evidence>
<dbReference type="InterPro" id="IPR036961">
    <property type="entry name" value="Kinesin_motor_dom_sf"/>
</dbReference>
<keyword evidence="6" id="KW-0963">Cytoplasm</keyword>
<dbReference type="PROSITE" id="PS50067">
    <property type="entry name" value="KINESIN_MOTOR_2"/>
    <property type="match status" value="1"/>
</dbReference>
<dbReference type="GO" id="GO:0007018">
    <property type="term" value="P:microtubule-based movement"/>
    <property type="evidence" value="ECO:0007669"/>
    <property type="project" value="InterPro"/>
</dbReference>
<accession>A0A979FJ26</accession>
<evidence type="ECO:0000313" key="10">
    <source>
        <dbReference type="RefSeq" id="XP_047736971.1"/>
    </source>
</evidence>
<evidence type="ECO:0000313" key="9">
    <source>
        <dbReference type="Proteomes" id="UP000694843"/>
    </source>
</evidence>
<dbReference type="PANTHER" id="PTHR47968:SF75">
    <property type="entry name" value="CENTROMERE-ASSOCIATED PROTEIN E"/>
    <property type="match status" value="1"/>
</dbReference>
<evidence type="ECO:0000256" key="7">
    <source>
        <dbReference type="PROSITE-ProRule" id="PRU00283"/>
    </source>
</evidence>
<gene>
    <name evidence="10" type="primary">LOC125178075</name>
</gene>
<keyword evidence="5 7" id="KW-0505">Motor protein</keyword>
<proteinExistence type="inferred from homology"/>
<dbReference type="GeneID" id="125178075"/>
<feature type="domain" description="Kinesin motor" evidence="8">
    <location>
        <begin position="1"/>
        <end position="156"/>
    </location>
</feature>
<name>A0A979FJ26_HYAAZ</name>
<comment type="similarity">
    <text evidence="7">Belongs to the TRAFAC class myosin-kinesin ATPase superfamily. Kinesin family.</text>
</comment>
<dbReference type="InterPro" id="IPR001752">
    <property type="entry name" value="Kinesin_motor_dom"/>
</dbReference>
<dbReference type="OrthoDB" id="3176171at2759"/>
<evidence type="ECO:0000256" key="5">
    <source>
        <dbReference type="ARBA" id="ARBA00023175"/>
    </source>
</evidence>
<dbReference type="GO" id="GO:0008017">
    <property type="term" value="F:microtubule binding"/>
    <property type="evidence" value="ECO:0007669"/>
    <property type="project" value="InterPro"/>
</dbReference>
<sequence length="156" mass="17595">MSYRYCLADRVFNHEVSNEDIFAEAMQPIINGAVDGGNGTVIAYGYTATGKTYIMIISDESPGMLPLAFKSLFQCIREKPDRQYTIRASYLEIYKDRMVDLLETTGNIRGKKTLLLLEDPSGHFYLLRTMHRANSYTHVSATCINKVLAPTRSSEP</sequence>
<keyword evidence="3 7" id="KW-0067">ATP-binding</keyword>
<keyword evidence="2 7" id="KW-0547">Nucleotide-binding</keyword>
<keyword evidence="4" id="KW-0175">Coiled coil</keyword>
<dbReference type="RefSeq" id="XP_047736971.1">
    <property type="nucleotide sequence ID" value="XM_047881015.1"/>
</dbReference>
<dbReference type="GO" id="GO:0003777">
    <property type="term" value="F:microtubule motor activity"/>
    <property type="evidence" value="ECO:0007669"/>
    <property type="project" value="InterPro"/>
</dbReference>
<feature type="binding site" evidence="7">
    <location>
        <begin position="45"/>
        <end position="52"/>
    </location>
    <ligand>
        <name>ATP</name>
        <dbReference type="ChEBI" id="CHEBI:30616"/>
    </ligand>
</feature>
<evidence type="ECO:0000256" key="6">
    <source>
        <dbReference type="ARBA" id="ARBA00023212"/>
    </source>
</evidence>
<keyword evidence="6" id="KW-0206">Cytoskeleton</keyword>
<dbReference type="Pfam" id="PF00225">
    <property type="entry name" value="Kinesin"/>
    <property type="match status" value="1"/>
</dbReference>
<dbReference type="InterPro" id="IPR027640">
    <property type="entry name" value="Kinesin-like_fam"/>
</dbReference>
<reference evidence="10" key="1">
    <citation type="submission" date="2025-08" db="UniProtKB">
        <authorList>
            <consortium name="RefSeq"/>
        </authorList>
    </citation>
    <scope>IDENTIFICATION</scope>
    <source>
        <tissue evidence="10">Whole organism</tissue>
    </source>
</reference>
<organism evidence="9 10">
    <name type="scientific">Hyalella azteca</name>
    <name type="common">Amphipod</name>
    <dbReference type="NCBI Taxonomy" id="294128"/>
    <lineage>
        <taxon>Eukaryota</taxon>
        <taxon>Metazoa</taxon>
        <taxon>Ecdysozoa</taxon>
        <taxon>Arthropoda</taxon>
        <taxon>Crustacea</taxon>
        <taxon>Multicrustacea</taxon>
        <taxon>Malacostraca</taxon>
        <taxon>Eumalacostraca</taxon>
        <taxon>Peracarida</taxon>
        <taxon>Amphipoda</taxon>
        <taxon>Senticaudata</taxon>
        <taxon>Talitrida</taxon>
        <taxon>Talitroidea</taxon>
        <taxon>Hyalellidae</taxon>
        <taxon>Hyalella</taxon>
    </lineage>
</organism>
<dbReference type="AlphaFoldDB" id="A0A979FJ26"/>
<evidence type="ECO:0000259" key="8">
    <source>
        <dbReference type="PROSITE" id="PS50067"/>
    </source>
</evidence>
<dbReference type="Proteomes" id="UP000694843">
    <property type="component" value="Unplaced"/>
</dbReference>
<comment type="subcellular location">
    <subcellularLocation>
        <location evidence="1">Cytoplasm</location>
        <location evidence="1">Cytoskeleton</location>
    </subcellularLocation>
</comment>
<dbReference type="PANTHER" id="PTHR47968">
    <property type="entry name" value="CENTROMERE PROTEIN E"/>
    <property type="match status" value="1"/>
</dbReference>
<evidence type="ECO:0000256" key="4">
    <source>
        <dbReference type="ARBA" id="ARBA00023054"/>
    </source>
</evidence>
<evidence type="ECO:0000256" key="1">
    <source>
        <dbReference type="ARBA" id="ARBA00004245"/>
    </source>
</evidence>
<dbReference type="Gene3D" id="3.40.850.10">
    <property type="entry name" value="Kinesin motor domain"/>
    <property type="match status" value="1"/>
</dbReference>
<keyword evidence="9" id="KW-1185">Reference proteome</keyword>
<dbReference type="SUPFAM" id="SSF52540">
    <property type="entry name" value="P-loop containing nucleoside triphosphate hydrolases"/>
    <property type="match status" value="1"/>
</dbReference>
<dbReference type="KEGG" id="hazt:125178075"/>
<dbReference type="SMART" id="SM00129">
    <property type="entry name" value="KISc"/>
    <property type="match status" value="1"/>
</dbReference>
<evidence type="ECO:0000256" key="2">
    <source>
        <dbReference type="ARBA" id="ARBA00022741"/>
    </source>
</evidence>
<dbReference type="InterPro" id="IPR027417">
    <property type="entry name" value="P-loop_NTPase"/>
</dbReference>
<dbReference type="GO" id="GO:0005524">
    <property type="term" value="F:ATP binding"/>
    <property type="evidence" value="ECO:0007669"/>
    <property type="project" value="UniProtKB-UniRule"/>
</dbReference>
<protein>
    <submittedName>
        <fullName evidence="10">Kinesin-like protein KIN-7C, mitochondrial</fullName>
    </submittedName>
</protein>